<reference evidence="2" key="1">
    <citation type="submission" date="2021-04" db="EMBL/GenBank/DDBJ databases">
        <title>Genome sequence of Woronichinia naegeliana from Washington state freshwater lake bloom.</title>
        <authorList>
            <person name="Dreher T.W."/>
        </authorList>
    </citation>
    <scope>NUCLEOTIDE SEQUENCE</scope>
    <source>
        <strain evidence="2">WA131</strain>
    </source>
</reference>
<protein>
    <submittedName>
        <fullName evidence="2">Uncharacterized protein</fullName>
    </submittedName>
</protein>
<feature type="transmembrane region" description="Helical" evidence="1">
    <location>
        <begin position="16"/>
        <end position="37"/>
    </location>
</feature>
<proteinExistence type="predicted"/>
<accession>A0A977KUT0</accession>
<keyword evidence="1" id="KW-0812">Transmembrane</keyword>
<keyword evidence="1" id="KW-1133">Transmembrane helix</keyword>
<evidence type="ECO:0000313" key="2">
    <source>
        <dbReference type="EMBL" id="UXE59331.1"/>
    </source>
</evidence>
<dbReference type="AlphaFoldDB" id="A0A977KUT0"/>
<gene>
    <name evidence="2" type="ORF">KA717_26230</name>
</gene>
<sequence length="55" mass="5981">MENLIKEIQNTPIPTILIWSGLFIVVLAFVTKIGGIIEVSPEQKKLAIPTGATFS</sequence>
<organism evidence="2">
    <name type="scientific">Woronichinia naegeliana WA131</name>
    <dbReference type="NCBI Taxonomy" id="2824559"/>
    <lineage>
        <taxon>Bacteria</taxon>
        <taxon>Bacillati</taxon>
        <taxon>Cyanobacteriota</taxon>
        <taxon>Cyanophyceae</taxon>
        <taxon>Synechococcales</taxon>
        <taxon>Coelosphaeriaceae</taxon>
        <taxon>Woronichinia</taxon>
    </lineage>
</organism>
<name>A0A977KUT0_9CYAN</name>
<keyword evidence="1" id="KW-0472">Membrane</keyword>
<evidence type="ECO:0000256" key="1">
    <source>
        <dbReference type="SAM" id="Phobius"/>
    </source>
</evidence>
<dbReference type="Proteomes" id="UP001065613">
    <property type="component" value="Chromosome"/>
</dbReference>
<dbReference type="EMBL" id="CP073041">
    <property type="protein sequence ID" value="UXE59331.1"/>
    <property type="molecule type" value="Genomic_DNA"/>
</dbReference>
<dbReference type="KEGG" id="wna:KA717_26230"/>